<keyword evidence="6 11" id="KW-0106">Calcium</keyword>
<keyword evidence="4" id="KW-0732">Signal</keyword>
<feature type="domain" description="Cadherin" evidence="12">
    <location>
        <begin position="53"/>
        <end position="158"/>
    </location>
</feature>
<protein>
    <recommendedName>
        <fullName evidence="12">Cadherin domain-containing protein</fullName>
    </recommendedName>
</protein>
<evidence type="ECO:0000256" key="9">
    <source>
        <dbReference type="ARBA" id="ARBA00023136"/>
    </source>
</evidence>
<evidence type="ECO:0000256" key="1">
    <source>
        <dbReference type="ARBA" id="ARBA00004251"/>
    </source>
</evidence>
<dbReference type="Pfam" id="PF00028">
    <property type="entry name" value="Cadherin"/>
    <property type="match status" value="6"/>
</dbReference>
<dbReference type="PANTHER" id="PTHR24028:SF146">
    <property type="entry name" value="CADHERIN 96CB, ISOFORM D-RELATED"/>
    <property type="match status" value="1"/>
</dbReference>
<dbReference type="FunFam" id="2.60.40.60:FF:000007">
    <property type="entry name" value="Protocadherin alpha 2"/>
    <property type="match status" value="1"/>
</dbReference>
<keyword evidence="10" id="KW-0325">Glycoprotein</keyword>
<dbReference type="GO" id="GO:0005886">
    <property type="term" value="C:plasma membrane"/>
    <property type="evidence" value="ECO:0007669"/>
    <property type="project" value="UniProtKB-SubCell"/>
</dbReference>
<dbReference type="STRING" id="188477.A0A3S1B7N5"/>
<evidence type="ECO:0000313" key="13">
    <source>
        <dbReference type="EMBL" id="RUS77965.1"/>
    </source>
</evidence>
<evidence type="ECO:0000256" key="10">
    <source>
        <dbReference type="ARBA" id="ARBA00023180"/>
    </source>
</evidence>
<evidence type="ECO:0000313" key="14">
    <source>
        <dbReference type="Proteomes" id="UP000271974"/>
    </source>
</evidence>
<dbReference type="SUPFAM" id="SSF49313">
    <property type="entry name" value="Cadherin-like"/>
    <property type="match status" value="7"/>
</dbReference>
<dbReference type="EMBL" id="RQTK01000540">
    <property type="protein sequence ID" value="RUS77965.1"/>
    <property type="molecule type" value="Genomic_DNA"/>
</dbReference>
<feature type="domain" description="Cadherin" evidence="12">
    <location>
        <begin position="708"/>
        <end position="788"/>
    </location>
</feature>
<dbReference type="PANTHER" id="PTHR24028">
    <property type="entry name" value="CADHERIN-87A"/>
    <property type="match status" value="1"/>
</dbReference>
<evidence type="ECO:0000259" key="12">
    <source>
        <dbReference type="PROSITE" id="PS50268"/>
    </source>
</evidence>
<dbReference type="Proteomes" id="UP000271974">
    <property type="component" value="Unassembled WGS sequence"/>
</dbReference>
<dbReference type="InterPro" id="IPR002126">
    <property type="entry name" value="Cadherin-like_dom"/>
</dbReference>
<dbReference type="GO" id="GO:0005509">
    <property type="term" value="F:calcium ion binding"/>
    <property type="evidence" value="ECO:0007669"/>
    <property type="project" value="UniProtKB-UniRule"/>
</dbReference>
<feature type="domain" description="Cadherin" evidence="12">
    <location>
        <begin position="483"/>
        <end position="586"/>
    </location>
</feature>
<feature type="domain" description="Cadherin" evidence="12">
    <location>
        <begin position="159"/>
        <end position="266"/>
    </location>
</feature>
<dbReference type="InterPro" id="IPR013164">
    <property type="entry name" value="Cadherin_N"/>
</dbReference>
<keyword evidence="8" id="KW-1133">Transmembrane helix</keyword>
<dbReference type="GO" id="GO:0007156">
    <property type="term" value="P:homophilic cell adhesion via plasma membrane adhesion molecules"/>
    <property type="evidence" value="ECO:0007669"/>
    <property type="project" value="InterPro"/>
</dbReference>
<proteinExistence type="predicted"/>
<dbReference type="AlphaFoldDB" id="A0A3S1B7N5"/>
<dbReference type="PROSITE" id="PS00232">
    <property type="entry name" value="CADHERIN_1"/>
    <property type="match status" value="3"/>
</dbReference>
<keyword evidence="14" id="KW-1185">Reference proteome</keyword>
<evidence type="ECO:0000256" key="7">
    <source>
        <dbReference type="ARBA" id="ARBA00022889"/>
    </source>
</evidence>
<keyword evidence="3" id="KW-0812">Transmembrane</keyword>
<reference evidence="13 14" key="1">
    <citation type="submission" date="2019-01" db="EMBL/GenBank/DDBJ databases">
        <title>A draft genome assembly of the solar-powered sea slug Elysia chlorotica.</title>
        <authorList>
            <person name="Cai H."/>
            <person name="Li Q."/>
            <person name="Fang X."/>
            <person name="Li J."/>
            <person name="Curtis N.E."/>
            <person name="Altenburger A."/>
            <person name="Shibata T."/>
            <person name="Feng M."/>
            <person name="Maeda T."/>
            <person name="Schwartz J.A."/>
            <person name="Shigenobu S."/>
            <person name="Lundholm N."/>
            <person name="Nishiyama T."/>
            <person name="Yang H."/>
            <person name="Hasebe M."/>
            <person name="Li S."/>
            <person name="Pierce S.K."/>
            <person name="Wang J."/>
        </authorList>
    </citation>
    <scope>NUCLEOTIDE SEQUENCE [LARGE SCALE GENOMIC DNA]</scope>
    <source>
        <strain evidence="13">EC2010</strain>
        <tissue evidence="13">Whole organism of an adult</tissue>
    </source>
</reference>
<dbReference type="SMART" id="SM00112">
    <property type="entry name" value="CA"/>
    <property type="match status" value="7"/>
</dbReference>
<keyword evidence="9" id="KW-0472">Membrane</keyword>
<dbReference type="Gene3D" id="2.60.40.60">
    <property type="entry name" value="Cadherins"/>
    <property type="match status" value="7"/>
</dbReference>
<keyword evidence="7" id="KW-0130">Cell adhesion</keyword>
<keyword evidence="5" id="KW-0677">Repeat</keyword>
<dbReference type="InterPro" id="IPR050174">
    <property type="entry name" value="Protocadherin/Cadherin-CA"/>
</dbReference>
<sequence length="789" mass="84264">MKGFTWQEFASLPSSGVPERCSRSCIPKVFTFCVLLLSLFMPSAVICQDLTYSIWENAPIGLIIGNIGQDLNLTGNDATGSLASVQYSIGAGQNGEYFRIDTASGVLYTNSSLDREQICPNQATCKLEFQVITSSGASTRTVTIAVMLLDVNDHYPHFSQAQFTVRISESANVGTKYALPTAIDDDMGANSVQSYSIRPSDGSFSVEAAHGGGSDLFLVLLQPLDREARNQYYLVLTAHDGGVPPREGSLNLTVIVDDVNDNMPFFRQLSYSVHVRENTTSGQVILILTANDPDLGVNGHVQYRLSANQADASIFQNFQVDEHTGAVTTLGPLPVGRHTLLVEAVDGGVHPFASQVDVEVTVTGAANTPPVISVTFLNSGDPWALVSEAAPLGTVVAVMTVSDSDAGPDGTVQCISQSDTFAIQKLTVNVYKVVLARQLDRETKAEFRVTLVCQDMGTPSLNTTQGFDVLVQDVNDNAPVFINGGNMTVSIQENNNINDLIALIEASDADTGQNAALQFSLLDDPLDSFHIAQGFNALLCSKVLDRESTDSYVVRVLVSDQGLPSLSATATVTISVLDVNDNAPQFLQDNYTFSIMEHSPSGVLIGNVSATDADIGANGALDFSIAPSGNVQAPFQIQADGSVLSTGPLDREKVSRVRFMAVVKDRGQFPRMSMAQVQVDILDLNDNRPVFVSPGSNSASLTLAVPVPASTVVLQVKATDADAGQNAEIQYSLTPGNSSMFLLDPLQGGLRTARELTTLDVGVYNFTLTATDSGIPYWTAQRDISITVE</sequence>
<evidence type="ECO:0000256" key="8">
    <source>
        <dbReference type="ARBA" id="ARBA00022989"/>
    </source>
</evidence>
<evidence type="ECO:0000256" key="4">
    <source>
        <dbReference type="ARBA" id="ARBA00022729"/>
    </source>
</evidence>
<evidence type="ECO:0000256" key="11">
    <source>
        <dbReference type="PROSITE-ProRule" id="PRU00043"/>
    </source>
</evidence>
<dbReference type="InterPro" id="IPR020894">
    <property type="entry name" value="Cadherin_CS"/>
</dbReference>
<dbReference type="FunFam" id="2.60.40.60:FF:000116">
    <property type="entry name" value="Dachsous cadherin-related 2"/>
    <property type="match status" value="1"/>
</dbReference>
<dbReference type="FunFam" id="2.60.40.60:FF:000092">
    <property type="entry name" value="Protocadherin 8"/>
    <property type="match status" value="1"/>
</dbReference>
<feature type="domain" description="Cadherin" evidence="12">
    <location>
        <begin position="587"/>
        <end position="691"/>
    </location>
</feature>
<accession>A0A3S1B7N5</accession>
<evidence type="ECO:0000256" key="2">
    <source>
        <dbReference type="ARBA" id="ARBA00022475"/>
    </source>
</evidence>
<dbReference type="FunFam" id="2.60.40.60:FF:000020">
    <property type="entry name" value="Dachsous cadherin-related 1b"/>
    <property type="match status" value="1"/>
</dbReference>
<comment type="caution">
    <text evidence="13">The sequence shown here is derived from an EMBL/GenBank/DDBJ whole genome shotgun (WGS) entry which is preliminary data.</text>
</comment>
<feature type="domain" description="Cadherin" evidence="12">
    <location>
        <begin position="267"/>
        <end position="481"/>
    </location>
</feature>
<dbReference type="CDD" id="cd11304">
    <property type="entry name" value="Cadherin_repeat"/>
    <property type="match status" value="7"/>
</dbReference>
<dbReference type="Pfam" id="PF08266">
    <property type="entry name" value="Cadherin_2"/>
    <property type="match status" value="1"/>
</dbReference>
<dbReference type="GO" id="GO:0007163">
    <property type="term" value="P:establishment or maintenance of cell polarity"/>
    <property type="evidence" value="ECO:0007669"/>
    <property type="project" value="UniProtKB-ARBA"/>
</dbReference>
<dbReference type="PRINTS" id="PR00205">
    <property type="entry name" value="CADHERIN"/>
</dbReference>
<comment type="subcellular location">
    <subcellularLocation>
        <location evidence="1">Cell membrane</location>
        <topology evidence="1">Single-pass type I membrane protein</topology>
    </subcellularLocation>
</comment>
<evidence type="ECO:0000256" key="6">
    <source>
        <dbReference type="ARBA" id="ARBA00022837"/>
    </source>
</evidence>
<organism evidence="13 14">
    <name type="scientific">Elysia chlorotica</name>
    <name type="common">Eastern emerald elysia</name>
    <name type="synonym">Sea slug</name>
    <dbReference type="NCBI Taxonomy" id="188477"/>
    <lineage>
        <taxon>Eukaryota</taxon>
        <taxon>Metazoa</taxon>
        <taxon>Spiralia</taxon>
        <taxon>Lophotrochozoa</taxon>
        <taxon>Mollusca</taxon>
        <taxon>Gastropoda</taxon>
        <taxon>Heterobranchia</taxon>
        <taxon>Euthyneura</taxon>
        <taxon>Panpulmonata</taxon>
        <taxon>Sacoglossa</taxon>
        <taxon>Placobranchoidea</taxon>
        <taxon>Plakobranchidae</taxon>
        <taxon>Elysia</taxon>
    </lineage>
</organism>
<name>A0A3S1B7N5_ELYCH</name>
<keyword evidence="2" id="KW-1003">Cell membrane</keyword>
<gene>
    <name evidence="13" type="ORF">EGW08_014274</name>
</gene>
<evidence type="ECO:0000256" key="5">
    <source>
        <dbReference type="ARBA" id="ARBA00022737"/>
    </source>
</evidence>
<dbReference type="FunFam" id="2.60.40.60:FF:000134">
    <property type="entry name" value="protocadherin Fat 4"/>
    <property type="match status" value="1"/>
</dbReference>
<dbReference type="PROSITE" id="PS50268">
    <property type="entry name" value="CADHERIN_2"/>
    <property type="match status" value="6"/>
</dbReference>
<evidence type="ECO:0000256" key="3">
    <source>
        <dbReference type="ARBA" id="ARBA00022692"/>
    </source>
</evidence>
<dbReference type="OrthoDB" id="6252479at2759"/>
<dbReference type="InterPro" id="IPR015919">
    <property type="entry name" value="Cadherin-like_sf"/>
</dbReference>